<evidence type="ECO:0000256" key="4">
    <source>
        <dbReference type="SAM" id="MobiDB-lite"/>
    </source>
</evidence>
<feature type="compositionally biased region" description="Low complexity" evidence="4">
    <location>
        <begin position="603"/>
        <end position="616"/>
    </location>
</feature>
<dbReference type="InterPro" id="IPR011990">
    <property type="entry name" value="TPR-like_helical_dom_sf"/>
</dbReference>
<protein>
    <submittedName>
        <fullName evidence="5">Outer membrane protein, OmpA/MotB family</fullName>
    </submittedName>
</protein>
<dbReference type="InterPro" id="IPR051685">
    <property type="entry name" value="Ycf3/AcsC/BcsC/TPR_MFPF"/>
</dbReference>
<dbReference type="SUPFAM" id="SSF48452">
    <property type="entry name" value="TPR-like"/>
    <property type="match status" value="2"/>
</dbReference>
<gene>
    <name evidence="5" type="ORF">OZSIB_1206</name>
</gene>
<dbReference type="Gene3D" id="1.25.40.10">
    <property type="entry name" value="Tetratricopeptide repeat domain"/>
    <property type="match status" value="3"/>
</dbReference>
<feature type="compositionally biased region" description="Basic and acidic residues" evidence="4">
    <location>
        <begin position="481"/>
        <end position="490"/>
    </location>
</feature>
<dbReference type="AlphaFoldDB" id="A0A367ZLP7"/>
<comment type="caution">
    <text evidence="5">The sequence shown here is derived from an EMBL/GenBank/DDBJ whole genome shotgun (WGS) entry which is preliminary data.</text>
</comment>
<feature type="compositionally biased region" description="Low complexity" evidence="4">
    <location>
        <begin position="192"/>
        <end position="212"/>
    </location>
</feature>
<evidence type="ECO:0000313" key="6">
    <source>
        <dbReference type="Proteomes" id="UP000252355"/>
    </source>
</evidence>
<evidence type="ECO:0000256" key="2">
    <source>
        <dbReference type="ARBA" id="ARBA00022803"/>
    </source>
</evidence>
<feature type="compositionally biased region" description="Low complexity" evidence="4">
    <location>
        <begin position="439"/>
        <end position="480"/>
    </location>
</feature>
<feature type="compositionally biased region" description="Low complexity" evidence="4">
    <location>
        <begin position="269"/>
        <end position="282"/>
    </location>
</feature>
<dbReference type="PROSITE" id="PS50005">
    <property type="entry name" value="TPR"/>
    <property type="match status" value="1"/>
</dbReference>
<feature type="region of interest" description="Disordered" evidence="4">
    <location>
        <begin position="579"/>
        <end position="623"/>
    </location>
</feature>
<evidence type="ECO:0000256" key="1">
    <source>
        <dbReference type="ARBA" id="ARBA00022737"/>
    </source>
</evidence>
<feature type="compositionally biased region" description="Pro residues" evidence="4">
    <location>
        <begin position="295"/>
        <end position="307"/>
    </location>
</feature>
<feature type="region of interest" description="Disordered" evidence="4">
    <location>
        <begin position="439"/>
        <end position="490"/>
    </location>
</feature>
<dbReference type="EMBL" id="QOQW01000020">
    <property type="protein sequence ID" value="RCK78679.1"/>
    <property type="molecule type" value="Genomic_DNA"/>
</dbReference>
<feature type="region of interest" description="Disordered" evidence="4">
    <location>
        <begin position="180"/>
        <end position="314"/>
    </location>
</feature>
<proteinExistence type="predicted"/>
<dbReference type="PANTHER" id="PTHR44943:SF8">
    <property type="entry name" value="TPR REPEAT-CONTAINING PROTEIN MJ0263"/>
    <property type="match status" value="1"/>
</dbReference>
<accession>A0A367ZLP7</accession>
<dbReference type="Proteomes" id="UP000252355">
    <property type="component" value="Unassembled WGS sequence"/>
</dbReference>
<evidence type="ECO:0000313" key="5">
    <source>
        <dbReference type="EMBL" id="RCK78679.1"/>
    </source>
</evidence>
<name>A0A367ZLP7_9BACT</name>
<evidence type="ECO:0000256" key="3">
    <source>
        <dbReference type="PROSITE-ProRule" id="PRU00339"/>
    </source>
</evidence>
<dbReference type="Pfam" id="PF13174">
    <property type="entry name" value="TPR_6"/>
    <property type="match status" value="1"/>
</dbReference>
<reference evidence="5 6" key="1">
    <citation type="submission" date="2018-05" db="EMBL/GenBank/DDBJ databases">
        <title>A metagenomic window into the 2 km-deep terrestrial subsurface aquifer revealed taxonomically and functionally diverse microbial community comprising novel uncultured bacterial lineages.</title>
        <authorList>
            <person name="Kadnikov V.V."/>
            <person name="Mardanov A.V."/>
            <person name="Beletsky A.V."/>
            <person name="Banks D."/>
            <person name="Pimenov N.V."/>
            <person name="Frank Y.A."/>
            <person name="Karnachuk O.V."/>
            <person name="Ravin N.V."/>
        </authorList>
    </citation>
    <scope>NUCLEOTIDE SEQUENCE [LARGE SCALE GENOMIC DNA]</scope>
    <source>
        <strain evidence="5">BY5</strain>
    </source>
</reference>
<organism evidence="5 6">
    <name type="scientific">Candidatus Ozemobacter sibiricus</name>
    <dbReference type="NCBI Taxonomy" id="2268124"/>
    <lineage>
        <taxon>Bacteria</taxon>
        <taxon>Candidatus Ozemobacteria</taxon>
        <taxon>Candidatus Ozemobacterales</taxon>
        <taxon>Candidatus Ozemobacteraceae</taxon>
        <taxon>Candidatus Ozemobacter</taxon>
    </lineage>
</organism>
<dbReference type="PANTHER" id="PTHR44943">
    <property type="entry name" value="CELLULOSE SYNTHASE OPERON PROTEIN C"/>
    <property type="match status" value="1"/>
</dbReference>
<dbReference type="Pfam" id="PF13432">
    <property type="entry name" value="TPR_16"/>
    <property type="match status" value="2"/>
</dbReference>
<sequence>MSCAAPRSSGHRPARLRWLPLLLVLAGGPVVVAQTSRTATDLMGEALKWRARGQLSDAIRSLEQAVGAAPRAAQRTMAQFMLGDCLLEAGQAEAARAVYAELLSADLTDDERAEARYRLAQSLERLGRIDEARRLCREIARQHRGSSFAQLARLLEATLDRRSAPPSEYISAEEAAQVRAASPVKAPPPSAAAPTSAAPKAAAPARPASSRPDPLPDEEPDAGGPLPDETGADDEAVATAEPAPEKAPAPASVPAPTTRSTRGAGAGPAGVAAAPASSQASGRAEEPKAIAPPSRGAPPSSPPPAPVGFPADLLRFPPTTQAEREALASEILQAQEALQRSPEAPDNDTLLFRMASATARFGEHLEACKTYDRLLTQFPSSQYVEEAYYEAIRLRAYLKVYKPVVEWGETFLQTFPRSSRGPAVRRLIAFARAQLQKPGAAPRPAAASGGPAAPGAAGSGASAASAAPAPRSARPGASRGKLADDPRYQEAKRRVAAERYSLALRDFEALSRLYPDDPAIWWDLALVQVQQERHGEAEVSLNRLLALDPNNQDARSLLGYCHYQRKDYQKAADVYGQTGESSAASGEGLTFFDPQNAAKRMQQSRPKARPAASAAQTHQGEEP</sequence>
<keyword evidence="2 3" id="KW-0802">TPR repeat</keyword>
<feature type="repeat" description="TPR" evidence="3">
    <location>
        <begin position="518"/>
        <end position="551"/>
    </location>
</feature>
<keyword evidence="1" id="KW-0677">Repeat</keyword>
<dbReference type="SMART" id="SM00028">
    <property type="entry name" value="TPR"/>
    <property type="match status" value="4"/>
</dbReference>
<dbReference type="InterPro" id="IPR019734">
    <property type="entry name" value="TPR_rpt"/>
</dbReference>